<accession>A0A8H3TX77</accession>
<dbReference type="Pfam" id="PF07818">
    <property type="entry name" value="HCNGP"/>
    <property type="match status" value="1"/>
</dbReference>
<proteinExistence type="predicted"/>
<feature type="compositionally biased region" description="Basic and acidic residues" evidence="1">
    <location>
        <begin position="246"/>
        <end position="286"/>
    </location>
</feature>
<organism evidence="2 3">
    <name type="scientific">Naganishia liquefaciens</name>
    <dbReference type="NCBI Taxonomy" id="104408"/>
    <lineage>
        <taxon>Eukaryota</taxon>
        <taxon>Fungi</taxon>
        <taxon>Dikarya</taxon>
        <taxon>Basidiomycota</taxon>
        <taxon>Agaricomycotina</taxon>
        <taxon>Tremellomycetes</taxon>
        <taxon>Filobasidiales</taxon>
        <taxon>Filobasidiaceae</taxon>
        <taxon>Naganishia</taxon>
    </lineage>
</organism>
<dbReference type="AlphaFoldDB" id="A0A8H3TX77"/>
<evidence type="ECO:0000313" key="3">
    <source>
        <dbReference type="Proteomes" id="UP000620104"/>
    </source>
</evidence>
<sequence>MQGLVHYSDDSDQDTDTAQPVAGPSRPSIRQHKNEQINAHTKPPPPPPPSERKPLRGIRLRTREPSPTTVDASTDVHPGPESSTHVNGENDPWKAEYAATFGGLSDQEVFRIVSRPPGGSRGEVWEVPPASKEKPSEALQAKVANFLRLKVEQDRHINTTLLSSTAFANPHIYSKLVEFVDIDERGSAFPGGGWITRRGLEARIPVWGAKGIAAQQKAQETAMLASQATGKRKHIDFTAGGNGSNRRPEMSSRNEGERHASVEARRGHRGSRDRALHVEPRDEGSSRRRQGGGGAAGRYGRDGERDGKKTDRERRWD</sequence>
<feature type="region of interest" description="Disordered" evidence="1">
    <location>
        <begin position="224"/>
        <end position="317"/>
    </location>
</feature>
<gene>
    <name evidence="2" type="ORF">NliqN6_5282</name>
</gene>
<name>A0A8H3TX77_9TREE</name>
<reference evidence="2" key="1">
    <citation type="submission" date="2020-07" db="EMBL/GenBank/DDBJ databases">
        <title>Draft Genome Sequence of a Deep-Sea Yeast, Naganishia (Cryptococcus) liquefaciens strain N6.</title>
        <authorList>
            <person name="Han Y.W."/>
            <person name="Kajitani R."/>
            <person name="Morimoto H."/>
            <person name="Parhat M."/>
            <person name="Tsubouchi H."/>
            <person name="Bakenova O."/>
            <person name="Ogata M."/>
            <person name="Argunhan B."/>
            <person name="Aoki R."/>
            <person name="Kajiwara S."/>
            <person name="Itoh T."/>
            <person name="Iwasaki H."/>
        </authorList>
    </citation>
    <scope>NUCLEOTIDE SEQUENCE</scope>
    <source>
        <strain evidence="2">N6</strain>
    </source>
</reference>
<dbReference type="EMBL" id="BLZA01000032">
    <property type="protein sequence ID" value="GHJ88880.1"/>
    <property type="molecule type" value="Genomic_DNA"/>
</dbReference>
<comment type="caution">
    <text evidence="2">The sequence shown here is derived from an EMBL/GenBank/DDBJ whole genome shotgun (WGS) entry which is preliminary data.</text>
</comment>
<keyword evidence="3" id="KW-1185">Reference proteome</keyword>
<feature type="compositionally biased region" description="Basic and acidic residues" evidence="1">
    <location>
        <begin position="299"/>
        <end position="317"/>
    </location>
</feature>
<dbReference type="PANTHER" id="PTHR13464">
    <property type="entry name" value="TRANSCRIPTIONAL REGULATOR PROTEIN HCNGP"/>
    <property type="match status" value="1"/>
</dbReference>
<dbReference type="InterPro" id="IPR012479">
    <property type="entry name" value="SAP30BP"/>
</dbReference>
<evidence type="ECO:0000256" key="1">
    <source>
        <dbReference type="SAM" id="MobiDB-lite"/>
    </source>
</evidence>
<dbReference type="Proteomes" id="UP000620104">
    <property type="component" value="Unassembled WGS sequence"/>
</dbReference>
<dbReference type="OrthoDB" id="1714508at2759"/>
<evidence type="ECO:0000313" key="2">
    <source>
        <dbReference type="EMBL" id="GHJ88880.1"/>
    </source>
</evidence>
<dbReference type="PANTHER" id="PTHR13464:SF0">
    <property type="entry name" value="SAP30-BINDING PROTEIN"/>
    <property type="match status" value="1"/>
</dbReference>
<dbReference type="GO" id="GO:0006355">
    <property type="term" value="P:regulation of DNA-templated transcription"/>
    <property type="evidence" value="ECO:0007669"/>
    <property type="project" value="InterPro"/>
</dbReference>
<feature type="region of interest" description="Disordered" evidence="1">
    <location>
        <begin position="1"/>
        <end position="90"/>
    </location>
</feature>
<dbReference type="GO" id="GO:0005634">
    <property type="term" value="C:nucleus"/>
    <property type="evidence" value="ECO:0007669"/>
    <property type="project" value="TreeGrafter"/>
</dbReference>
<protein>
    <submittedName>
        <fullName evidence="2">Uncharacterized protein</fullName>
    </submittedName>
</protein>